<dbReference type="PANTHER" id="PTHR30514:SF18">
    <property type="entry name" value="RPIR-FAMILY TRANSCRIPTIONAL REGULATOR"/>
    <property type="match status" value="1"/>
</dbReference>
<dbReference type="InterPro" id="IPR046348">
    <property type="entry name" value="SIS_dom_sf"/>
</dbReference>
<dbReference type="Proteomes" id="UP000622860">
    <property type="component" value="Unassembled WGS sequence"/>
</dbReference>
<keyword evidence="2" id="KW-0238">DNA-binding</keyword>
<evidence type="ECO:0000256" key="2">
    <source>
        <dbReference type="ARBA" id="ARBA00023125"/>
    </source>
</evidence>
<dbReference type="InterPro" id="IPR009057">
    <property type="entry name" value="Homeodomain-like_sf"/>
</dbReference>
<dbReference type="PROSITE" id="PS51464">
    <property type="entry name" value="SIS"/>
    <property type="match status" value="1"/>
</dbReference>
<protein>
    <submittedName>
        <fullName evidence="6">RpiR family transcriptional regulator</fullName>
    </submittedName>
</protein>
<proteinExistence type="predicted"/>
<dbReference type="GO" id="GO:0097367">
    <property type="term" value="F:carbohydrate derivative binding"/>
    <property type="evidence" value="ECO:0007669"/>
    <property type="project" value="InterPro"/>
</dbReference>
<feature type="domain" description="SIS" evidence="5">
    <location>
        <begin position="123"/>
        <end position="258"/>
    </location>
</feature>
<sequence length="275" mass="31353">MTPDYLVKTKEHFPTLTKGLKKVADHLMNEPVIFAIHPAKKVGKIIGVSETMVIRLCNTIGYSGYSPLQKEVRKHLLDLSQHSNEELNKENYRDNHYAESMITDVTTIKHNIEKADTKTMDAIVETITNSDKIVIAGYYHSFTFAHWLYFNLNYITGNAALYRPETDAGLLDLLPEKSSIIVFSFYRYALDTLRLAEEAKNKGIKVVTITDSRVAPVTEFADIVVPINMVNKSLFDKGPVTLSVINAILHEIIQRVEEREKIHTTYKYFIKDGEE</sequence>
<organism evidence="6 7">
    <name type="scientific">Virgibacillus oceani</name>
    <dbReference type="NCBI Taxonomy" id="1479511"/>
    <lineage>
        <taxon>Bacteria</taxon>
        <taxon>Bacillati</taxon>
        <taxon>Bacillota</taxon>
        <taxon>Bacilli</taxon>
        <taxon>Bacillales</taxon>
        <taxon>Bacillaceae</taxon>
        <taxon>Virgibacillus</taxon>
    </lineage>
</organism>
<feature type="domain" description="HTH rpiR-type" evidence="4">
    <location>
        <begin position="3"/>
        <end position="79"/>
    </location>
</feature>
<evidence type="ECO:0000313" key="6">
    <source>
        <dbReference type="EMBL" id="GGG79353.1"/>
    </source>
</evidence>
<dbReference type="InterPro" id="IPR001347">
    <property type="entry name" value="SIS_dom"/>
</dbReference>
<dbReference type="InterPro" id="IPR035472">
    <property type="entry name" value="RpiR-like_SIS"/>
</dbReference>
<evidence type="ECO:0000313" key="7">
    <source>
        <dbReference type="Proteomes" id="UP000622860"/>
    </source>
</evidence>
<reference evidence="6" key="2">
    <citation type="submission" date="2020-09" db="EMBL/GenBank/DDBJ databases">
        <authorList>
            <person name="Sun Q."/>
            <person name="Zhou Y."/>
        </authorList>
    </citation>
    <scope>NUCLEOTIDE SEQUENCE</scope>
    <source>
        <strain evidence="6">CGMCC 1.12754</strain>
    </source>
</reference>
<evidence type="ECO:0000259" key="5">
    <source>
        <dbReference type="PROSITE" id="PS51464"/>
    </source>
</evidence>
<name>A0A917M778_9BACI</name>
<dbReference type="Pfam" id="PF01418">
    <property type="entry name" value="HTH_6"/>
    <property type="match status" value="1"/>
</dbReference>
<evidence type="ECO:0000256" key="3">
    <source>
        <dbReference type="ARBA" id="ARBA00023163"/>
    </source>
</evidence>
<reference evidence="6" key="1">
    <citation type="journal article" date="2014" name="Int. J. Syst. Evol. Microbiol.">
        <title>Complete genome sequence of Corynebacterium casei LMG S-19264T (=DSM 44701T), isolated from a smear-ripened cheese.</title>
        <authorList>
            <consortium name="US DOE Joint Genome Institute (JGI-PGF)"/>
            <person name="Walter F."/>
            <person name="Albersmeier A."/>
            <person name="Kalinowski J."/>
            <person name="Ruckert C."/>
        </authorList>
    </citation>
    <scope>NUCLEOTIDE SEQUENCE</scope>
    <source>
        <strain evidence="6">CGMCC 1.12754</strain>
    </source>
</reference>
<dbReference type="PROSITE" id="PS51071">
    <property type="entry name" value="HTH_RPIR"/>
    <property type="match status" value="1"/>
</dbReference>
<dbReference type="Gene3D" id="3.40.50.10490">
    <property type="entry name" value="Glucose-6-phosphate isomerase like protein, domain 1"/>
    <property type="match status" value="1"/>
</dbReference>
<gene>
    <name evidence="6" type="ORF">GCM10011398_25830</name>
</gene>
<accession>A0A917M778</accession>
<evidence type="ECO:0000259" key="4">
    <source>
        <dbReference type="PROSITE" id="PS51071"/>
    </source>
</evidence>
<dbReference type="EMBL" id="BMFR01000011">
    <property type="protein sequence ID" value="GGG79353.1"/>
    <property type="molecule type" value="Genomic_DNA"/>
</dbReference>
<dbReference type="PANTHER" id="PTHR30514">
    <property type="entry name" value="GLUCOKINASE"/>
    <property type="match status" value="1"/>
</dbReference>
<dbReference type="GO" id="GO:1901135">
    <property type="term" value="P:carbohydrate derivative metabolic process"/>
    <property type="evidence" value="ECO:0007669"/>
    <property type="project" value="InterPro"/>
</dbReference>
<dbReference type="InterPro" id="IPR047640">
    <property type="entry name" value="RpiR-like"/>
</dbReference>
<dbReference type="RefSeq" id="WP_188455799.1">
    <property type="nucleotide sequence ID" value="NZ_BMFR01000011.1"/>
</dbReference>
<dbReference type="CDD" id="cd05013">
    <property type="entry name" value="SIS_RpiR"/>
    <property type="match status" value="1"/>
</dbReference>
<dbReference type="Gene3D" id="1.10.10.10">
    <property type="entry name" value="Winged helix-like DNA-binding domain superfamily/Winged helix DNA-binding domain"/>
    <property type="match status" value="1"/>
</dbReference>
<dbReference type="GO" id="GO:0003700">
    <property type="term" value="F:DNA-binding transcription factor activity"/>
    <property type="evidence" value="ECO:0007669"/>
    <property type="project" value="InterPro"/>
</dbReference>
<keyword evidence="7" id="KW-1185">Reference proteome</keyword>
<keyword evidence="1" id="KW-0805">Transcription regulation</keyword>
<dbReference type="GO" id="GO:0003677">
    <property type="term" value="F:DNA binding"/>
    <property type="evidence" value="ECO:0007669"/>
    <property type="project" value="UniProtKB-KW"/>
</dbReference>
<dbReference type="InterPro" id="IPR000281">
    <property type="entry name" value="HTH_RpiR"/>
</dbReference>
<keyword evidence="3" id="KW-0804">Transcription</keyword>
<dbReference type="Pfam" id="PF01380">
    <property type="entry name" value="SIS"/>
    <property type="match status" value="1"/>
</dbReference>
<dbReference type="InterPro" id="IPR036388">
    <property type="entry name" value="WH-like_DNA-bd_sf"/>
</dbReference>
<dbReference type="SUPFAM" id="SSF46689">
    <property type="entry name" value="Homeodomain-like"/>
    <property type="match status" value="1"/>
</dbReference>
<dbReference type="AlphaFoldDB" id="A0A917M778"/>
<comment type="caution">
    <text evidence="6">The sequence shown here is derived from an EMBL/GenBank/DDBJ whole genome shotgun (WGS) entry which is preliminary data.</text>
</comment>
<evidence type="ECO:0000256" key="1">
    <source>
        <dbReference type="ARBA" id="ARBA00023015"/>
    </source>
</evidence>
<dbReference type="SUPFAM" id="SSF53697">
    <property type="entry name" value="SIS domain"/>
    <property type="match status" value="1"/>
</dbReference>